<dbReference type="RefSeq" id="WP_006102545.1">
    <property type="nucleotide sequence ID" value="NZ_DS989854.1"/>
</dbReference>
<name>B4VV13_9CYAN</name>
<dbReference type="EMBL" id="DS989854">
    <property type="protein sequence ID" value="EDX74240.1"/>
    <property type="molecule type" value="Genomic_DNA"/>
</dbReference>
<dbReference type="HOGENOM" id="CLU_087910_0_0_3"/>
<gene>
    <name evidence="1" type="ORF">MC7420_4225</name>
</gene>
<evidence type="ECO:0000313" key="1">
    <source>
        <dbReference type="EMBL" id="EDX74240.1"/>
    </source>
</evidence>
<reference evidence="1 2" key="1">
    <citation type="submission" date="2008-07" db="EMBL/GenBank/DDBJ databases">
        <authorList>
            <person name="Tandeau de Marsac N."/>
            <person name="Ferriera S."/>
            <person name="Johnson J."/>
            <person name="Kravitz S."/>
            <person name="Beeson K."/>
            <person name="Sutton G."/>
            <person name="Rogers Y.-H."/>
            <person name="Friedman R."/>
            <person name="Frazier M."/>
            <person name="Venter J.C."/>
        </authorList>
    </citation>
    <scope>NUCLEOTIDE SEQUENCE [LARGE SCALE GENOMIC DNA]</scope>
    <source>
        <strain evidence="1 2">PCC 7420</strain>
    </source>
</reference>
<accession>B4VV13</accession>
<dbReference type="Proteomes" id="UP000003835">
    <property type="component" value="Unassembled WGS sequence"/>
</dbReference>
<sequence>MKLRNLLLSGIVSVSVLGVPSLSLASTGVRQMRVNESSVSEIRLAPGYGINISFIRTGEVIEKVWLDNPSWVVLDVDGCLAGLGESKCEASSARVLHLRRIEPLSIPGLPSATSAQLTVITRSASFERRLSVFRVVRASSPPDYHTVEVVPPGVPGRLVDVSALERGRQEAIRQNWLESGSLLDRRIVQFLSLLAAYRLEDARQKAGISLELVERLEQLGRGEDLGFSDGGKPSVELQGEQ</sequence>
<protein>
    <submittedName>
        <fullName evidence="1">Uncharacterized protein</fullName>
    </submittedName>
</protein>
<evidence type="ECO:0000313" key="2">
    <source>
        <dbReference type="Proteomes" id="UP000003835"/>
    </source>
</evidence>
<organism evidence="1 2">
    <name type="scientific">Coleofasciculus chthonoplastes PCC 7420</name>
    <dbReference type="NCBI Taxonomy" id="118168"/>
    <lineage>
        <taxon>Bacteria</taxon>
        <taxon>Bacillati</taxon>
        <taxon>Cyanobacteriota</taxon>
        <taxon>Cyanophyceae</taxon>
        <taxon>Coleofasciculales</taxon>
        <taxon>Coleofasciculaceae</taxon>
        <taxon>Coleofasciculus</taxon>
    </lineage>
</organism>
<dbReference type="eggNOG" id="ENOG5032XQF">
    <property type="taxonomic scope" value="Bacteria"/>
</dbReference>
<dbReference type="OrthoDB" id="483418at2"/>
<dbReference type="AlphaFoldDB" id="B4VV13"/>
<dbReference type="STRING" id="118168.MC7420_4225"/>
<proteinExistence type="predicted"/>
<keyword evidence="2" id="KW-1185">Reference proteome</keyword>